<reference evidence="5" key="1">
    <citation type="journal article" date="2019" name="Int. J. Syst. Evol. Microbiol.">
        <title>The Global Catalogue of Microorganisms (GCM) 10K type strain sequencing project: providing services to taxonomists for standard genome sequencing and annotation.</title>
        <authorList>
            <consortium name="The Broad Institute Genomics Platform"/>
            <consortium name="The Broad Institute Genome Sequencing Center for Infectious Disease"/>
            <person name="Wu L."/>
            <person name="Ma J."/>
        </authorList>
    </citation>
    <scope>NUCLEOTIDE SEQUENCE [LARGE SCALE GENOMIC DNA]</scope>
    <source>
        <strain evidence="5">KACC 12507</strain>
    </source>
</reference>
<keyword evidence="2" id="KW-0732">Signal</keyword>
<feature type="signal peptide" evidence="2">
    <location>
        <begin position="1"/>
        <end position="24"/>
    </location>
</feature>
<accession>A0ABV9LXP9</accession>
<dbReference type="EMBL" id="JBHSGU010000005">
    <property type="protein sequence ID" value="MFC4701257.1"/>
    <property type="molecule type" value="Genomic_DNA"/>
</dbReference>
<protein>
    <submittedName>
        <fullName evidence="4">Prolyl oligopeptidase family serine peptidase</fullName>
    </submittedName>
</protein>
<keyword evidence="1" id="KW-0378">Hydrolase</keyword>
<proteinExistence type="predicted"/>
<gene>
    <name evidence="4" type="ORF">ACFO4O_13875</name>
</gene>
<evidence type="ECO:0000313" key="5">
    <source>
        <dbReference type="Proteomes" id="UP001595897"/>
    </source>
</evidence>
<dbReference type="Pfam" id="PF00326">
    <property type="entry name" value="Peptidase_S9"/>
    <property type="match status" value="1"/>
</dbReference>
<dbReference type="SUPFAM" id="SSF82171">
    <property type="entry name" value="DPP6 N-terminal domain-like"/>
    <property type="match status" value="1"/>
</dbReference>
<dbReference type="SUPFAM" id="SSF53474">
    <property type="entry name" value="alpha/beta-Hydrolases"/>
    <property type="match status" value="1"/>
</dbReference>
<feature type="chain" id="PRO_5045574053" evidence="2">
    <location>
        <begin position="25"/>
        <end position="687"/>
    </location>
</feature>
<comment type="caution">
    <text evidence="4">The sequence shown here is derived from an EMBL/GenBank/DDBJ whole genome shotgun (WGS) entry which is preliminary data.</text>
</comment>
<organism evidence="4 5">
    <name type="scientific">Glaciecola siphonariae</name>
    <dbReference type="NCBI Taxonomy" id="521012"/>
    <lineage>
        <taxon>Bacteria</taxon>
        <taxon>Pseudomonadati</taxon>
        <taxon>Pseudomonadota</taxon>
        <taxon>Gammaproteobacteria</taxon>
        <taxon>Alteromonadales</taxon>
        <taxon>Alteromonadaceae</taxon>
        <taxon>Glaciecola</taxon>
    </lineage>
</organism>
<sequence>MRKIPFKATLLSAAIALASFNASASTFEIEHLPKVQHAGNITVSTDGELTAYTVSKPRDILAGDEDAVADTHLYVIRGDGAPTSFIAGQGSISGLQFSSDGKHLYFKSKRDGDEHTSLYSIALSGGEAKKQFEFDTAIGDYRVTNDGSTLHFVAKEKDDAEDLKDKGFKAYVYEEDQRLASLWSVSLTDSDAKPVKVFSQGHVSDFDVSANEKALVVAAAPTNLVDDSLMLRDLFFLDIGTGEVKSTIDVPGKLGTFELSENGKHLAFLAGTDVHDTSAGVLMVADANSDSFTQLTKDAPQHIMDIDWMGKDILAVAHRGVESALVVYETDGDEKRTLRTPDNIVVRSADIGDGEIRLIADSPSHPREVFSQSRNKTQKLSNHNAWLEELELAEQTTFSYEARDGATIEGLLITPNGTAPAGGWPLILTVHGGPEAHYSDGWITRYSDGGQFAAADGYAVFYPNYRGSTGRGVAFAKEHQNDYAGKEFNDLVDGVEALVKAGVVNRDRVGITGGSYGGYASMWGATALTEHFAAAVAFVGISNQVSKFGTSDIPNEMHLVHSLKWPWEDNWMNLLERSPIFHAGKSTTPTLIMHGEEDTRVHPSQSMELYRSMKVRTDTPVRLVFYPGEGHGNRKAAAQYDYSLRFMRWMDTYLAEGASRKDPMPDIDLGIADKLKAKDDANEATGE</sequence>
<dbReference type="Gene3D" id="2.120.10.30">
    <property type="entry name" value="TolB, C-terminal domain"/>
    <property type="match status" value="2"/>
</dbReference>
<evidence type="ECO:0000259" key="3">
    <source>
        <dbReference type="Pfam" id="PF00326"/>
    </source>
</evidence>
<name>A0ABV9LXP9_9ALTE</name>
<evidence type="ECO:0000256" key="1">
    <source>
        <dbReference type="ARBA" id="ARBA00022801"/>
    </source>
</evidence>
<evidence type="ECO:0000256" key="2">
    <source>
        <dbReference type="SAM" id="SignalP"/>
    </source>
</evidence>
<dbReference type="Gene3D" id="3.40.50.1820">
    <property type="entry name" value="alpha/beta hydrolase"/>
    <property type="match status" value="1"/>
</dbReference>
<dbReference type="InterPro" id="IPR001375">
    <property type="entry name" value="Peptidase_S9_cat"/>
</dbReference>
<evidence type="ECO:0000313" key="4">
    <source>
        <dbReference type="EMBL" id="MFC4701257.1"/>
    </source>
</evidence>
<keyword evidence="5" id="KW-1185">Reference proteome</keyword>
<dbReference type="PANTHER" id="PTHR42776">
    <property type="entry name" value="SERINE PEPTIDASE S9 FAMILY MEMBER"/>
    <property type="match status" value="1"/>
</dbReference>
<dbReference type="InterPro" id="IPR029058">
    <property type="entry name" value="AB_hydrolase_fold"/>
</dbReference>
<dbReference type="Proteomes" id="UP001595897">
    <property type="component" value="Unassembled WGS sequence"/>
</dbReference>
<dbReference type="InterPro" id="IPR011042">
    <property type="entry name" value="6-blade_b-propeller_TolB-like"/>
</dbReference>
<dbReference type="PANTHER" id="PTHR42776:SF27">
    <property type="entry name" value="DIPEPTIDYL PEPTIDASE FAMILY MEMBER 6"/>
    <property type="match status" value="1"/>
</dbReference>
<dbReference type="RefSeq" id="WP_382409519.1">
    <property type="nucleotide sequence ID" value="NZ_JBHSGU010000005.1"/>
</dbReference>
<feature type="domain" description="Peptidase S9 prolyl oligopeptidase catalytic" evidence="3">
    <location>
        <begin position="451"/>
        <end position="655"/>
    </location>
</feature>